<feature type="region of interest" description="Disordered" evidence="1">
    <location>
        <begin position="53"/>
        <end position="74"/>
    </location>
</feature>
<dbReference type="OrthoDB" id="8021392at2"/>
<evidence type="ECO:0000313" key="3">
    <source>
        <dbReference type="Proteomes" id="UP000035489"/>
    </source>
</evidence>
<accession>A0A0H1R5X2</accession>
<evidence type="ECO:0000256" key="1">
    <source>
        <dbReference type="SAM" id="MobiDB-lite"/>
    </source>
</evidence>
<name>A0A0H1R5X2_9HYPH</name>
<reference evidence="2 3" key="1">
    <citation type="submission" date="2015-05" db="EMBL/GenBank/DDBJ databases">
        <title>Draft genome sequence of Microvirga vignae strain BR3299, a novel nitrogen fixing bacteria isolated from Brazil semi-aired region.</title>
        <authorList>
            <person name="Zilli J.E."/>
            <person name="Passos S.R."/>
            <person name="Leite J."/>
            <person name="Baldani J.I."/>
            <person name="Xavier G.R."/>
            <person name="Rumjaneck N.G."/>
            <person name="Simoes-Araujo J.L."/>
        </authorList>
    </citation>
    <scope>NUCLEOTIDE SEQUENCE [LARGE SCALE GENOMIC DNA]</scope>
    <source>
        <strain evidence="2 3">BR3299</strain>
    </source>
</reference>
<comment type="caution">
    <text evidence="2">The sequence shown here is derived from an EMBL/GenBank/DDBJ whole genome shotgun (WGS) entry which is preliminary data.</text>
</comment>
<dbReference type="EMBL" id="LCYG01000080">
    <property type="protein sequence ID" value="KLK90543.1"/>
    <property type="molecule type" value="Genomic_DNA"/>
</dbReference>
<proteinExistence type="predicted"/>
<protein>
    <submittedName>
        <fullName evidence="2">Uncharacterized protein</fullName>
    </submittedName>
</protein>
<gene>
    <name evidence="2" type="ORF">AA309_25140</name>
</gene>
<dbReference type="Proteomes" id="UP000035489">
    <property type="component" value="Unassembled WGS sequence"/>
</dbReference>
<dbReference type="PATRIC" id="fig|1225564.3.peg.6573"/>
<dbReference type="RefSeq" id="WP_047191769.1">
    <property type="nucleotide sequence ID" value="NZ_LCYG01000080.1"/>
</dbReference>
<evidence type="ECO:0000313" key="2">
    <source>
        <dbReference type="EMBL" id="KLK90543.1"/>
    </source>
</evidence>
<dbReference type="AlphaFoldDB" id="A0A0H1R5X2"/>
<keyword evidence="3" id="KW-1185">Reference proteome</keyword>
<organism evidence="2 3">
    <name type="scientific">Microvirga vignae</name>
    <dbReference type="NCBI Taxonomy" id="1225564"/>
    <lineage>
        <taxon>Bacteria</taxon>
        <taxon>Pseudomonadati</taxon>
        <taxon>Pseudomonadota</taxon>
        <taxon>Alphaproteobacteria</taxon>
        <taxon>Hyphomicrobiales</taxon>
        <taxon>Methylobacteriaceae</taxon>
        <taxon>Microvirga</taxon>
    </lineage>
</organism>
<sequence>MNQSEIEAVARALYEIQDGVRGWDREPERLKTRFRRDAQTAIAMLNEADRNIRASQSSARPRDVVVFSEEPDNE</sequence>